<feature type="non-terminal residue" evidence="2">
    <location>
        <position position="111"/>
    </location>
</feature>
<reference evidence="2 3" key="1">
    <citation type="submission" date="2016-06" db="EMBL/GenBank/DDBJ databases">
        <title>The Draft Genome Sequence and Annotation of the Desert Woodrat Neotoma lepida.</title>
        <authorList>
            <person name="Campbell M."/>
            <person name="Oakeson K.F."/>
            <person name="Yandell M."/>
            <person name="Halpert J.R."/>
            <person name="Dearing D."/>
        </authorList>
    </citation>
    <scope>NUCLEOTIDE SEQUENCE [LARGE SCALE GENOMIC DNA]</scope>
    <source>
        <strain evidence="2">417</strain>
        <tissue evidence="2">Liver</tissue>
    </source>
</reference>
<organism evidence="2 3">
    <name type="scientific">Neotoma lepida</name>
    <name type="common">Desert woodrat</name>
    <dbReference type="NCBI Taxonomy" id="56216"/>
    <lineage>
        <taxon>Eukaryota</taxon>
        <taxon>Metazoa</taxon>
        <taxon>Chordata</taxon>
        <taxon>Craniata</taxon>
        <taxon>Vertebrata</taxon>
        <taxon>Euteleostomi</taxon>
        <taxon>Mammalia</taxon>
        <taxon>Eutheria</taxon>
        <taxon>Euarchontoglires</taxon>
        <taxon>Glires</taxon>
        <taxon>Rodentia</taxon>
        <taxon>Myomorpha</taxon>
        <taxon>Muroidea</taxon>
        <taxon>Cricetidae</taxon>
        <taxon>Neotominae</taxon>
        <taxon>Neotoma</taxon>
    </lineage>
</organism>
<keyword evidence="3" id="KW-1185">Reference proteome</keyword>
<evidence type="ECO:0008006" key="4">
    <source>
        <dbReference type="Google" id="ProtNLM"/>
    </source>
</evidence>
<evidence type="ECO:0000256" key="1">
    <source>
        <dbReference type="SAM" id="MobiDB-lite"/>
    </source>
</evidence>
<dbReference type="STRING" id="56216.A0A1A6HQR0"/>
<gene>
    <name evidence="2" type="ORF">A6R68_21468</name>
</gene>
<proteinExistence type="predicted"/>
<protein>
    <recommendedName>
        <fullName evidence="4">C2H2-type domain-containing protein</fullName>
    </recommendedName>
</protein>
<name>A0A1A6HQR0_NEOLE</name>
<evidence type="ECO:0000313" key="3">
    <source>
        <dbReference type="Proteomes" id="UP000092124"/>
    </source>
</evidence>
<evidence type="ECO:0000313" key="2">
    <source>
        <dbReference type="EMBL" id="OBS80330.1"/>
    </source>
</evidence>
<dbReference type="AlphaFoldDB" id="A0A1A6HQR0"/>
<feature type="region of interest" description="Disordered" evidence="1">
    <location>
        <begin position="33"/>
        <end position="57"/>
    </location>
</feature>
<dbReference type="OrthoDB" id="10014897at2759"/>
<comment type="caution">
    <text evidence="2">The sequence shown here is derived from an EMBL/GenBank/DDBJ whole genome shotgun (WGS) entry which is preliminary data.</text>
</comment>
<dbReference type="EMBL" id="LZPO01017383">
    <property type="protein sequence ID" value="OBS80330.1"/>
    <property type="molecule type" value="Genomic_DNA"/>
</dbReference>
<accession>A0A1A6HQR0</accession>
<dbReference type="Proteomes" id="UP000092124">
    <property type="component" value="Unassembled WGS sequence"/>
</dbReference>
<sequence>MVGDRVVRPETRAPWLMSIYELDYGSPRCTHKALSSGKGQHPNCKLEDKTEDGEAIDCKKRPEDGEELEDEAVHSCDSCLQVFESLSDITEHKIHQCQLTAVPSGEIDRLQ</sequence>